<dbReference type="Proteomes" id="UP001732720">
    <property type="component" value="Chromosome 13"/>
</dbReference>
<evidence type="ECO:0000313" key="1">
    <source>
        <dbReference type="Proteomes" id="UP001732720"/>
    </source>
</evidence>
<keyword evidence="1" id="KW-1185">Reference proteome</keyword>
<proteinExistence type="predicted"/>
<dbReference type="RefSeq" id="XP_073908249.1">
    <property type="nucleotide sequence ID" value="XM_074052148.1"/>
</dbReference>
<name>A0AC58KTM1_CASCN</name>
<protein>
    <submittedName>
        <fullName evidence="2">Uncharacterized protein isoform X5</fullName>
    </submittedName>
</protein>
<evidence type="ECO:0000313" key="2">
    <source>
        <dbReference type="RefSeq" id="XP_073908249.1"/>
    </source>
</evidence>
<accession>A0AC58KTM1</accession>
<gene>
    <name evidence="2" type="primary">LOC141415447</name>
</gene>
<organism evidence="1 2">
    <name type="scientific">Castor canadensis</name>
    <name type="common">American beaver</name>
    <dbReference type="NCBI Taxonomy" id="51338"/>
    <lineage>
        <taxon>Eukaryota</taxon>
        <taxon>Metazoa</taxon>
        <taxon>Chordata</taxon>
        <taxon>Craniata</taxon>
        <taxon>Vertebrata</taxon>
        <taxon>Euteleostomi</taxon>
        <taxon>Mammalia</taxon>
        <taxon>Eutheria</taxon>
        <taxon>Euarchontoglires</taxon>
        <taxon>Glires</taxon>
        <taxon>Rodentia</taxon>
        <taxon>Castorimorpha</taxon>
        <taxon>Castoridae</taxon>
        <taxon>Castor</taxon>
    </lineage>
</organism>
<reference evidence="2" key="1">
    <citation type="submission" date="2025-08" db="UniProtKB">
        <authorList>
            <consortium name="RefSeq"/>
        </authorList>
    </citation>
    <scope>IDENTIFICATION</scope>
</reference>
<sequence>MRLGLAPPRQGALCCLFGDPAGVPGYAVPCCLEELHAAPACSPHPGVESGPDAIASLRHAHRTRTRLHSEDHVPASASQTSVPLEKCHPGRQEEPPAIHRCASSQEAAAGSLVG</sequence>